<dbReference type="RefSeq" id="WP_074703783.1">
    <property type="nucleotide sequence ID" value="NZ_FOHI01000001.1"/>
</dbReference>
<gene>
    <name evidence="1" type="ORF">SAMN05216412_101168</name>
</gene>
<reference evidence="1 2" key="1">
    <citation type="submission" date="2016-10" db="EMBL/GenBank/DDBJ databases">
        <authorList>
            <person name="de Groot N.N."/>
        </authorList>
    </citation>
    <scope>NUCLEOTIDE SEQUENCE [LARGE SCALE GENOMIC DNA]</scope>
    <source>
        <strain evidence="1 2">Nl7</strain>
    </source>
</reference>
<dbReference type="Proteomes" id="UP000183339">
    <property type="component" value="Unassembled WGS sequence"/>
</dbReference>
<evidence type="ECO:0000313" key="1">
    <source>
        <dbReference type="EMBL" id="SES66917.1"/>
    </source>
</evidence>
<name>A0A1H9YD41_9PROT</name>
<sequence>MVFDEEDWKRRLGKAQTQEELSALIMELPERGSPETQKEFEEDGREFYLLEGRTPVRCYDEREVDFFVPIYDKIGKDCIQGIQITTMFVFMDQRYNGRTHWLGKDGPLLFASIIRPTVLSRGTKSLSMLCGTYEEAEQMHQIAVERVRTTPFEELANVYPNMHVGATIR</sequence>
<evidence type="ECO:0000313" key="2">
    <source>
        <dbReference type="Proteomes" id="UP000183339"/>
    </source>
</evidence>
<dbReference type="AlphaFoldDB" id="A0A1H9YD41"/>
<proteinExistence type="predicted"/>
<dbReference type="EMBL" id="FOHI01000001">
    <property type="protein sequence ID" value="SES66917.1"/>
    <property type="molecule type" value="Genomic_DNA"/>
</dbReference>
<protein>
    <submittedName>
        <fullName evidence="1">Uncharacterized protein</fullName>
    </submittedName>
</protein>
<organism evidence="1 2">
    <name type="scientific">Nitrosospira multiformis</name>
    <dbReference type="NCBI Taxonomy" id="1231"/>
    <lineage>
        <taxon>Bacteria</taxon>
        <taxon>Pseudomonadati</taxon>
        <taxon>Pseudomonadota</taxon>
        <taxon>Betaproteobacteria</taxon>
        <taxon>Nitrosomonadales</taxon>
        <taxon>Nitrosomonadaceae</taxon>
        <taxon>Nitrosospira</taxon>
    </lineage>
</organism>
<dbReference type="OrthoDB" id="9984462at2"/>
<accession>A0A1H9YD41</accession>